<keyword evidence="2" id="KW-1185">Reference proteome</keyword>
<organism evidence="1 2">
    <name type="scientific">Acanthoscelides obtectus</name>
    <name type="common">Bean weevil</name>
    <name type="synonym">Bruchus obtectus</name>
    <dbReference type="NCBI Taxonomy" id="200917"/>
    <lineage>
        <taxon>Eukaryota</taxon>
        <taxon>Metazoa</taxon>
        <taxon>Ecdysozoa</taxon>
        <taxon>Arthropoda</taxon>
        <taxon>Hexapoda</taxon>
        <taxon>Insecta</taxon>
        <taxon>Pterygota</taxon>
        <taxon>Neoptera</taxon>
        <taxon>Endopterygota</taxon>
        <taxon>Coleoptera</taxon>
        <taxon>Polyphaga</taxon>
        <taxon>Cucujiformia</taxon>
        <taxon>Chrysomeloidea</taxon>
        <taxon>Chrysomelidae</taxon>
        <taxon>Bruchinae</taxon>
        <taxon>Bruchini</taxon>
        <taxon>Acanthoscelides</taxon>
    </lineage>
</organism>
<sequence length="82" mass="9646">MTFFELFGAYDVRDYCNDFVRSEVNGLKVVYNNEEIRIALIKKLNGSVRDEQQKQLLLRVVGHHRKAVPKRIKEGISSYRMD</sequence>
<evidence type="ECO:0000313" key="1">
    <source>
        <dbReference type="EMBL" id="CAH1977321.1"/>
    </source>
</evidence>
<proteinExistence type="predicted"/>
<name>A0A9P0PCU3_ACAOB</name>
<dbReference type="OrthoDB" id="6626714at2759"/>
<protein>
    <submittedName>
        <fullName evidence="1">Uncharacterized protein</fullName>
    </submittedName>
</protein>
<dbReference type="Proteomes" id="UP001152888">
    <property type="component" value="Unassembled WGS sequence"/>
</dbReference>
<dbReference type="EMBL" id="CAKOFQ010006857">
    <property type="protein sequence ID" value="CAH1977321.1"/>
    <property type="molecule type" value="Genomic_DNA"/>
</dbReference>
<reference evidence="1" key="1">
    <citation type="submission" date="2022-03" db="EMBL/GenBank/DDBJ databases">
        <authorList>
            <person name="Sayadi A."/>
        </authorList>
    </citation>
    <scope>NUCLEOTIDE SEQUENCE</scope>
</reference>
<comment type="caution">
    <text evidence="1">The sequence shown here is derived from an EMBL/GenBank/DDBJ whole genome shotgun (WGS) entry which is preliminary data.</text>
</comment>
<dbReference type="AlphaFoldDB" id="A0A9P0PCU3"/>
<evidence type="ECO:0000313" key="2">
    <source>
        <dbReference type="Proteomes" id="UP001152888"/>
    </source>
</evidence>
<gene>
    <name evidence="1" type="ORF">ACAOBT_LOCUS12595</name>
</gene>
<accession>A0A9P0PCU3</accession>